<protein>
    <submittedName>
        <fullName evidence="2">Uncharacterized protein</fullName>
    </submittedName>
</protein>
<keyword evidence="1" id="KW-0472">Membrane</keyword>
<name>A0A2W6ADQ7_9BACT</name>
<evidence type="ECO:0000313" key="3">
    <source>
        <dbReference type="Proteomes" id="UP000248724"/>
    </source>
</evidence>
<proteinExistence type="predicted"/>
<dbReference type="EMBL" id="QHBU01000103">
    <property type="protein sequence ID" value="PZR81604.1"/>
    <property type="molecule type" value="Genomic_DNA"/>
</dbReference>
<sequence length="216" mass="22628">MALLGGHRTRLLVGIGTAAIVLGIVATVLVVEHSAGSGVGRTDAAGLPTGPITGAFIDSRPDAHLEYPGAVVLSTVVNPEGPTSCSIDGCSADQAYVDVWTATTASAATVRDWYRAELLAQGYGCVGSVGPDYAYVNDSYGLGSRQYLVVSLVKRNQYNVGFLQRVPADRTIVETQYSISETRYATFYPQVPAMCSLPLPSPTISSPVATTDPVGR</sequence>
<dbReference type="Proteomes" id="UP000248724">
    <property type="component" value="Unassembled WGS sequence"/>
</dbReference>
<keyword evidence="1" id="KW-1133">Transmembrane helix</keyword>
<gene>
    <name evidence="2" type="ORF">DLM65_05535</name>
</gene>
<accession>A0A2W6ADQ7</accession>
<dbReference type="AlphaFoldDB" id="A0A2W6ADQ7"/>
<reference evidence="2 3" key="1">
    <citation type="journal article" date="2017" name="Nature">
        <title>Atmospheric trace gases support primary production in Antarctic desert surface soil.</title>
        <authorList>
            <person name="Ji M."/>
            <person name="Greening C."/>
            <person name="Vanwonterghem I."/>
            <person name="Carere C.R."/>
            <person name="Bay S.K."/>
            <person name="Steen J.A."/>
            <person name="Montgomery K."/>
            <person name="Lines T."/>
            <person name="Beardall J."/>
            <person name="van Dorst J."/>
            <person name="Snape I."/>
            <person name="Stott M.B."/>
            <person name="Hugenholtz P."/>
            <person name="Ferrari B.C."/>
        </authorList>
    </citation>
    <scope>NUCLEOTIDE SEQUENCE [LARGE SCALE GENOMIC DNA]</scope>
    <source>
        <strain evidence="2">RRmetagenome_bin12</strain>
    </source>
</reference>
<comment type="caution">
    <text evidence="2">The sequence shown here is derived from an EMBL/GenBank/DDBJ whole genome shotgun (WGS) entry which is preliminary data.</text>
</comment>
<evidence type="ECO:0000313" key="2">
    <source>
        <dbReference type="EMBL" id="PZR81604.1"/>
    </source>
</evidence>
<feature type="transmembrane region" description="Helical" evidence="1">
    <location>
        <begin position="12"/>
        <end position="31"/>
    </location>
</feature>
<organism evidence="2 3">
    <name type="scientific">Candidatus Aeolococcus gillhamiae</name>
    <dbReference type="NCBI Taxonomy" id="3127015"/>
    <lineage>
        <taxon>Bacteria</taxon>
        <taxon>Bacillati</taxon>
        <taxon>Candidatus Dormiibacterota</taxon>
        <taxon>Candidatus Dormibacteria</taxon>
        <taxon>Candidatus Aeolococcales</taxon>
        <taxon>Candidatus Aeolococcaceae</taxon>
        <taxon>Candidatus Aeolococcus</taxon>
    </lineage>
</organism>
<keyword evidence="1" id="KW-0812">Transmembrane</keyword>
<evidence type="ECO:0000256" key="1">
    <source>
        <dbReference type="SAM" id="Phobius"/>
    </source>
</evidence>